<dbReference type="Proteomes" id="UP000736164">
    <property type="component" value="Unassembled WGS sequence"/>
</dbReference>
<protein>
    <submittedName>
        <fullName evidence="5">HV05 protein</fullName>
    </submittedName>
</protein>
<dbReference type="PANTHER" id="PTHR23266">
    <property type="entry name" value="IMMUNOGLOBULIN HEAVY CHAIN"/>
    <property type="match status" value="1"/>
</dbReference>
<feature type="non-terminal residue" evidence="5">
    <location>
        <position position="1"/>
    </location>
</feature>
<dbReference type="InterPro" id="IPR007110">
    <property type="entry name" value="Ig-like_dom"/>
</dbReference>
<dbReference type="InterPro" id="IPR013783">
    <property type="entry name" value="Ig-like_fold"/>
</dbReference>
<dbReference type="Pfam" id="PF07686">
    <property type="entry name" value="V-set"/>
    <property type="match status" value="1"/>
</dbReference>
<dbReference type="PROSITE" id="PS50835">
    <property type="entry name" value="IG_LIKE"/>
    <property type="match status" value="1"/>
</dbReference>
<dbReference type="GO" id="GO:0005576">
    <property type="term" value="C:extracellular region"/>
    <property type="evidence" value="ECO:0007669"/>
    <property type="project" value="UniProtKB-ARBA"/>
</dbReference>
<evidence type="ECO:0000313" key="6">
    <source>
        <dbReference type="Proteomes" id="UP000736164"/>
    </source>
</evidence>
<evidence type="ECO:0000256" key="2">
    <source>
        <dbReference type="ARBA" id="ARBA00023130"/>
    </source>
</evidence>
<comment type="caution">
    <text evidence="5">The sequence shown here is derived from an EMBL/GenBank/DDBJ whole genome shotgun (WGS) entry which is preliminary data.</text>
</comment>
<evidence type="ECO:0000256" key="1">
    <source>
        <dbReference type="ARBA" id="ARBA00022859"/>
    </source>
</evidence>
<keyword evidence="1" id="KW-0391">Immunity</keyword>
<dbReference type="SMART" id="SM00406">
    <property type="entry name" value="IGv"/>
    <property type="match status" value="1"/>
</dbReference>
<name>A0A8J7TE71_ATRSP</name>
<evidence type="ECO:0000313" key="5">
    <source>
        <dbReference type="EMBL" id="MBN3319631.1"/>
    </source>
</evidence>
<reference evidence="5" key="1">
    <citation type="journal article" date="2021" name="Cell">
        <title>Tracing the genetic footprints of vertebrate landing in non-teleost ray-finned fishes.</title>
        <authorList>
            <person name="Bi X."/>
            <person name="Wang K."/>
            <person name="Yang L."/>
            <person name="Pan H."/>
            <person name="Jiang H."/>
            <person name="Wei Q."/>
            <person name="Fang M."/>
            <person name="Yu H."/>
            <person name="Zhu C."/>
            <person name="Cai Y."/>
            <person name="He Y."/>
            <person name="Gan X."/>
            <person name="Zeng H."/>
            <person name="Yu D."/>
            <person name="Zhu Y."/>
            <person name="Jiang H."/>
            <person name="Qiu Q."/>
            <person name="Yang H."/>
            <person name="Zhang Y.E."/>
            <person name="Wang W."/>
            <person name="Zhu M."/>
            <person name="He S."/>
            <person name="Zhang G."/>
        </authorList>
    </citation>
    <scope>NUCLEOTIDE SEQUENCE</scope>
    <source>
        <strain evidence="5">Allg_001</strain>
    </source>
</reference>
<evidence type="ECO:0000256" key="3">
    <source>
        <dbReference type="ARBA" id="ARBA00043265"/>
    </source>
</evidence>
<feature type="domain" description="Ig-like" evidence="4">
    <location>
        <begin position="69"/>
        <end position="149"/>
    </location>
</feature>
<sequence>MSSLKTEDTAVYYCAREPQYYSINNDTTASLIKKNKYICSLAVTLWASRWSYVQCITLTSSDPQVKKPGDSVPVSCKISGYSITSDHTHWIRQPSGSKMEWIGLIWAYGLTVYEESLKSRFSITRDTSSNTVFLQGNRLRTEDTAVYYCARERPHTDVKQRQACAKNTGAGSIEQLMENF</sequence>
<feature type="non-terminal residue" evidence="5">
    <location>
        <position position="180"/>
    </location>
</feature>
<keyword evidence="2" id="KW-1064">Adaptive immunity</keyword>
<proteinExistence type="predicted"/>
<gene>
    <name evidence="5" type="primary">Hv05_2</name>
    <name evidence="5" type="ORF">GTO95_0010153</name>
</gene>
<dbReference type="GO" id="GO:0019814">
    <property type="term" value="C:immunoglobulin complex"/>
    <property type="evidence" value="ECO:0007669"/>
    <property type="project" value="UniProtKB-KW"/>
</dbReference>
<dbReference type="GO" id="GO:0002250">
    <property type="term" value="P:adaptive immune response"/>
    <property type="evidence" value="ECO:0007669"/>
    <property type="project" value="UniProtKB-KW"/>
</dbReference>
<dbReference type="EMBL" id="JAAWVO010046393">
    <property type="protein sequence ID" value="MBN3319631.1"/>
    <property type="molecule type" value="Genomic_DNA"/>
</dbReference>
<dbReference type="SUPFAM" id="SSF48726">
    <property type="entry name" value="Immunoglobulin"/>
    <property type="match status" value="2"/>
</dbReference>
<organism evidence="5 6">
    <name type="scientific">Atractosteus spatula</name>
    <name type="common">Alligator gar</name>
    <name type="synonym">Lepisosteus spatula</name>
    <dbReference type="NCBI Taxonomy" id="7917"/>
    <lineage>
        <taxon>Eukaryota</taxon>
        <taxon>Metazoa</taxon>
        <taxon>Chordata</taxon>
        <taxon>Craniata</taxon>
        <taxon>Vertebrata</taxon>
        <taxon>Euteleostomi</taxon>
        <taxon>Actinopterygii</taxon>
        <taxon>Neopterygii</taxon>
        <taxon>Holostei</taxon>
        <taxon>Semionotiformes</taxon>
        <taxon>Lepisosteidae</taxon>
        <taxon>Atractosteus</taxon>
    </lineage>
</organism>
<dbReference type="InterPro" id="IPR050199">
    <property type="entry name" value="IgHV"/>
</dbReference>
<evidence type="ECO:0000259" key="4">
    <source>
        <dbReference type="PROSITE" id="PS50835"/>
    </source>
</evidence>
<dbReference type="Gene3D" id="2.60.40.10">
    <property type="entry name" value="Immunoglobulins"/>
    <property type="match status" value="2"/>
</dbReference>
<dbReference type="InterPro" id="IPR036179">
    <property type="entry name" value="Ig-like_dom_sf"/>
</dbReference>
<dbReference type="FunFam" id="2.60.40.10:FF:001878">
    <property type="entry name" value="Immunoglobulin heavy variable 1-4"/>
    <property type="match status" value="1"/>
</dbReference>
<keyword evidence="3" id="KW-1280">Immunoglobulin</keyword>
<keyword evidence="6" id="KW-1185">Reference proteome</keyword>
<dbReference type="AlphaFoldDB" id="A0A8J7TE71"/>
<accession>A0A8J7TE71</accession>
<dbReference type="InterPro" id="IPR013106">
    <property type="entry name" value="Ig_V-set"/>
</dbReference>